<name>A0AAV7DQA0_ENGPU</name>
<feature type="transmembrane region" description="Helical" evidence="1">
    <location>
        <begin position="21"/>
        <end position="47"/>
    </location>
</feature>
<keyword evidence="1" id="KW-1133">Transmembrane helix</keyword>
<sequence length="84" mass="10005">MLFKEKDHWKAKKPKRCSLLISCYTFIVSSFTHVICCLCCTINWIFYHECPSYRISLYMTHYIYYLLDICIFSVKGIISGDRSD</sequence>
<evidence type="ECO:0000256" key="1">
    <source>
        <dbReference type="SAM" id="Phobius"/>
    </source>
</evidence>
<evidence type="ECO:0000313" key="2">
    <source>
        <dbReference type="EMBL" id="KAG8598821.1"/>
    </source>
</evidence>
<reference evidence="2" key="1">
    <citation type="thesis" date="2020" institute="ProQuest LLC" country="789 East Eisenhower Parkway, Ann Arbor, MI, USA">
        <title>Comparative Genomics and Chromosome Evolution.</title>
        <authorList>
            <person name="Mudd A.B."/>
        </authorList>
    </citation>
    <scope>NUCLEOTIDE SEQUENCE</scope>
    <source>
        <strain evidence="2">237g6f4</strain>
        <tissue evidence="2">Blood</tissue>
    </source>
</reference>
<proteinExistence type="predicted"/>
<gene>
    <name evidence="2" type="ORF">GDO81_002755</name>
</gene>
<keyword evidence="1" id="KW-0472">Membrane</keyword>
<protein>
    <submittedName>
        <fullName evidence="2">Uncharacterized protein</fullName>
    </submittedName>
</protein>
<keyword evidence="1" id="KW-0812">Transmembrane</keyword>
<comment type="caution">
    <text evidence="2">The sequence shown here is derived from an EMBL/GenBank/DDBJ whole genome shotgun (WGS) entry which is preliminary data.</text>
</comment>
<dbReference type="Proteomes" id="UP000824782">
    <property type="component" value="Unassembled WGS sequence"/>
</dbReference>
<dbReference type="EMBL" id="WNYA01000001">
    <property type="protein sequence ID" value="KAG8598821.1"/>
    <property type="molecule type" value="Genomic_DNA"/>
</dbReference>
<evidence type="ECO:0000313" key="3">
    <source>
        <dbReference type="Proteomes" id="UP000824782"/>
    </source>
</evidence>
<keyword evidence="3" id="KW-1185">Reference proteome</keyword>
<feature type="transmembrane region" description="Helical" evidence="1">
    <location>
        <begin position="59"/>
        <end position="78"/>
    </location>
</feature>
<accession>A0AAV7DQA0</accession>
<dbReference type="AlphaFoldDB" id="A0AAV7DQA0"/>
<organism evidence="2 3">
    <name type="scientific">Engystomops pustulosus</name>
    <name type="common">Tungara frog</name>
    <name type="synonym">Physalaemus pustulosus</name>
    <dbReference type="NCBI Taxonomy" id="76066"/>
    <lineage>
        <taxon>Eukaryota</taxon>
        <taxon>Metazoa</taxon>
        <taxon>Chordata</taxon>
        <taxon>Craniata</taxon>
        <taxon>Vertebrata</taxon>
        <taxon>Euteleostomi</taxon>
        <taxon>Amphibia</taxon>
        <taxon>Batrachia</taxon>
        <taxon>Anura</taxon>
        <taxon>Neobatrachia</taxon>
        <taxon>Hyloidea</taxon>
        <taxon>Leptodactylidae</taxon>
        <taxon>Leiuperinae</taxon>
        <taxon>Engystomops</taxon>
    </lineage>
</organism>